<dbReference type="InterPro" id="IPR050902">
    <property type="entry name" value="ABC_Transporter_SBP"/>
</dbReference>
<reference evidence="3 4" key="1">
    <citation type="submission" date="2019-07" db="EMBL/GenBank/DDBJ databases">
        <title>Whole genome shotgun sequence of Aeromicrobium flavum NBRC 107625.</title>
        <authorList>
            <person name="Hosoyama A."/>
            <person name="Uohara A."/>
            <person name="Ohji S."/>
            <person name="Ichikawa N."/>
        </authorList>
    </citation>
    <scope>NUCLEOTIDE SEQUENCE [LARGE SCALE GENOMIC DNA]</scope>
    <source>
        <strain evidence="3 4">NBRC 107625</strain>
    </source>
</reference>
<dbReference type="OrthoDB" id="9797850at2"/>
<proteinExistence type="inferred from homology"/>
<dbReference type="PANTHER" id="PTHR30535">
    <property type="entry name" value="VITAMIN B12-BINDING PROTEIN"/>
    <property type="match status" value="1"/>
</dbReference>
<evidence type="ECO:0000313" key="4">
    <source>
        <dbReference type="Proteomes" id="UP000321769"/>
    </source>
</evidence>
<dbReference type="EMBL" id="BJZQ01000001">
    <property type="protein sequence ID" value="GEO87994.1"/>
    <property type="molecule type" value="Genomic_DNA"/>
</dbReference>
<dbReference type="PROSITE" id="PS51257">
    <property type="entry name" value="PROKAR_LIPOPROTEIN"/>
    <property type="match status" value="1"/>
</dbReference>
<organism evidence="3 4">
    <name type="scientific">Aeromicrobium flavum</name>
    <dbReference type="NCBI Taxonomy" id="416568"/>
    <lineage>
        <taxon>Bacteria</taxon>
        <taxon>Bacillati</taxon>
        <taxon>Actinomycetota</taxon>
        <taxon>Actinomycetes</taxon>
        <taxon>Propionibacteriales</taxon>
        <taxon>Nocardioidaceae</taxon>
        <taxon>Aeromicrobium</taxon>
    </lineage>
</organism>
<keyword evidence="4" id="KW-1185">Reference proteome</keyword>
<evidence type="ECO:0000313" key="3">
    <source>
        <dbReference type="EMBL" id="GEO87994.1"/>
    </source>
</evidence>
<keyword evidence="3" id="KW-0449">Lipoprotein</keyword>
<name>A0A512HRB5_9ACTN</name>
<protein>
    <submittedName>
        <fullName evidence="3">Lipoprotein</fullName>
    </submittedName>
</protein>
<dbReference type="PANTHER" id="PTHR30535:SF7">
    <property type="entry name" value="IRON(III) DICITRATE-BINDING PROTEIN"/>
    <property type="match status" value="1"/>
</dbReference>
<dbReference type="SUPFAM" id="SSF53807">
    <property type="entry name" value="Helical backbone' metal receptor"/>
    <property type="match status" value="1"/>
</dbReference>
<dbReference type="InterPro" id="IPR002491">
    <property type="entry name" value="ABC_transptr_periplasmic_BD"/>
</dbReference>
<evidence type="ECO:0000256" key="1">
    <source>
        <dbReference type="ARBA" id="ARBA00008814"/>
    </source>
</evidence>
<dbReference type="AlphaFoldDB" id="A0A512HRB5"/>
<comment type="caution">
    <text evidence="3">The sequence shown here is derived from an EMBL/GenBank/DDBJ whole genome shotgun (WGS) entry which is preliminary data.</text>
</comment>
<sequence>MRVPHRLAMCVLVGSTLTGCAGAPTESAGKGATAAGFPVEATSCGHVSTVKAPPQAAITLNQGATEVALALGLEQRLAGTAYLDDAIAPRFAGAYAKVKVLAAEYPSHEAVLAEEPDFVYSSYASAFADESAGTREELQGLGIGSYLSPFGCPDARDRAEVGFESVWQEIHAVADVFGVPERAARIESDQRATVEELAEVGAGRGTRVFWYDSGDKTALAGAGEGGPQVILEAVGATNVFGGLDGGWADVSWERVVKAEPDVIVVADASWSSAAEKIAHLRKDPVLKRLRAVRDDRVITVAYSESTPGVRLVDGAQQVSDRLIALGRR</sequence>
<gene>
    <name evidence="3" type="ORF">AFL01nite_03210</name>
</gene>
<dbReference type="Gene3D" id="3.40.50.1980">
    <property type="entry name" value="Nitrogenase molybdenum iron protein domain"/>
    <property type="match status" value="2"/>
</dbReference>
<comment type="similarity">
    <text evidence="1">Belongs to the bacterial solute-binding protein 8 family.</text>
</comment>
<feature type="domain" description="Fe/B12 periplasmic-binding" evidence="2">
    <location>
        <begin position="56"/>
        <end position="328"/>
    </location>
</feature>
<dbReference type="PROSITE" id="PS50983">
    <property type="entry name" value="FE_B12_PBP"/>
    <property type="match status" value="1"/>
</dbReference>
<accession>A0A512HRB5</accession>
<dbReference type="Pfam" id="PF01497">
    <property type="entry name" value="Peripla_BP_2"/>
    <property type="match status" value="1"/>
</dbReference>
<evidence type="ECO:0000259" key="2">
    <source>
        <dbReference type="PROSITE" id="PS50983"/>
    </source>
</evidence>
<dbReference type="Proteomes" id="UP000321769">
    <property type="component" value="Unassembled WGS sequence"/>
</dbReference>